<protein>
    <submittedName>
        <fullName evidence="1">Uncharacterized protein</fullName>
    </submittedName>
</protein>
<evidence type="ECO:0000313" key="2">
    <source>
        <dbReference type="Proteomes" id="UP000561681"/>
    </source>
</evidence>
<accession>A0A7W7N8M3</accession>
<sequence length="34" mass="3594">MIAKIGRGSNLDGALIYNQLKVGKQNGQILLPIG</sequence>
<proteinExistence type="predicted"/>
<dbReference type="AlphaFoldDB" id="A0A7W7N8M3"/>
<comment type="caution">
    <text evidence="1">The sequence shown here is derived from an EMBL/GenBank/DDBJ whole genome shotgun (WGS) entry which is preliminary data.</text>
</comment>
<name>A0A7W7N8M3_9FLAO</name>
<gene>
    <name evidence="1" type="ORF">HNP37_004068</name>
</gene>
<evidence type="ECO:0000313" key="1">
    <source>
        <dbReference type="EMBL" id="MBB4803988.1"/>
    </source>
</evidence>
<dbReference type="EMBL" id="JACHLD010000007">
    <property type="protein sequence ID" value="MBB4803988.1"/>
    <property type="molecule type" value="Genomic_DNA"/>
</dbReference>
<organism evidence="1 2">
    <name type="scientific">Flavobacterium nitrogenifigens</name>
    <dbReference type="NCBI Taxonomy" id="1617283"/>
    <lineage>
        <taxon>Bacteria</taxon>
        <taxon>Pseudomonadati</taxon>
        <taxon>Bacteroidota</taxon>
        <taxon>Flavobacteriia</taxon>
        <taxon>Flavobacteriales</taxon>
        <taxon>Flavobacteriaceae</taxon>
        <taxon>Flavobacterium</taxon>
    </lineage>
</organism>
<reference evidence="1 2" key="1">
    <citation type="submission" date="2020-08" db="EMBL/GenBank/DDBJ databases">
        <title>Functional genomics of gut bacteria from endangered species of beetles.</title>
        <authorList>
            <person name="Carlos-Shanley C."/>
        </authorList>
    </citation>
    <scope>NUCLEOTIDE SEQUENCE [LARGE SCALE GENOMIC DNA]</scope>
    <source>
        <strain evidence="1 2">S00142</strain>
    </source>
</reference>
<keyword evidence="2" id="KW-1185">Reference proteome</keyword>
<dbReference type="Proteomes" id="UP000561681">
    <property type="component" value="Unassembled WGS sequence"/>
</dbReference>